<gene>
    <name evidence="6" type="ORF">PCON_13774</name>
</gene>
<evidence type="ECO:0000256" key="5">
    <source>
        <dbReference type="ARBA" id="ARBA00023027"/>
    </source>
</evidence>
<dbReference type="Gene3D" id="2.60.200.30">
    <property type="entry name" value="Probable inorganic polyphosphate/atp-NAD kinase, domain 2"/>
    <property type="match status" value="1"/>
</dbReference>
<accession>U4L9I6</accession>
<reference evidence="6 7" key="1">
    <citation type="journal article" date="2013" name="PLoS Genet.">
        <title>The genome and development-dependent transcriptomes of Pyronema confluens: a window into fungal evolution.</title>
        <authorList>
            <person name="Traeger S."/>
            <person name="Altegoer F."/>
            <person name="Freitag M."/>
            <person name="Gabaldon T."/>
            <person name="Kempken F."/>
            <person name="Kumar A."/>
            <person name="Marcet-Houben M."/>
            <person name="Poggeler S."/>
            <person name="Stajich J.E."/>
            <person name="Nowrousian M."/>
        </authorList>
    </citation>
    <scope>NUCLEOTIDE SEQUENCE [LARGE SCALE GENOMIC DNA]</scope>
    <source>
        <strain evidence="7">CBS 100304</strain>
        <tissue evidence="6">Vegetative mycelium</tissue>
    </source>
</reference>
<dbReference type="OMA" id="QKAFKEW"/>
<dbReference type="GO" id="GO:0019674">
    <property type="term" value="P:NAD+ metabolic process"/>
    <property type="evidence" value="ECO:0007669"/>
    <property type="project" value="InterPro"/>
</dbReference>
<dbReference type="PANTHER" id="PTHR20275">
    <property type="entry name" value="NAD KINASE"/>
    <property type="match status" value="1"/>
</dbReference>
<evidence type="ECO:0000313" key="7">
    <source>
        <dbReference type="Proteomes" id="UP000018144"/>
    </source>
</evidence>
<dbReference type="InterPro" id="IPR002504">
    <property type="entry name" value="NADK"/>
</dbReference>
<dbReference type="Proteomes" id="UP000018144">
    <property type="component" value="Unassembled WGS sequence"/>
</dbReference>
<keyword evidence="7" id="KW-1185">Reference proteome</keyword>
<organism evidence="6 7">
    <name type="scientific">Pyronema omphalodes (strain CBS 100304)</name>
    <name type="common">Pyronema confluens</name>
    <dbReference type="NCBI Taxonomy" id="1076935"/>
    <lineage>
        <taxon>Eukaryota</taxon>
        <taxon>Fungi</taxon>
        <taxon>Dikarya</taxon>
        <taxon>Ascomycota</taxon>
        <taxon>Pezizomycotina</taxon>
        <taxon>Pezizomycetes</taxon>
        <taxon>Pezizales</taxon>
        <taxon>Pyronemataceae</taxon>
        <taxon>Pyronema</taxon>
    </lineage>
</organism>
<evidence type="ECO:0000313" key="6">
    <source>
        <dbReference type="EMBL" id="CCX14181.1"/>
    </source>
</evidence>
<evidence type="ECO:0000256" key="2">
    <source>
        <dbReference type="ARBA" id="ARBA00022679"/>
    </source>
</evidence>
<dbReference type="EMBL" id="HF935919">
    <property type="protein sequence ID" value="CCX14181.1"/>
    <property type="molecule type" value="Genomic_DNA"/>
</dbReference>
<evidence type="ECO:0000256" key="3">
    <source>
        <dbReference type="ARBA" id="ARBA00022777"/>
    </source>
</evidence>
<keyword evidence="3 6" id="KW-0418">Kinase</keyword>
<dbReference type="PANTHER" id="PTHR20275:SF11">
    <property type="entry name" value="KINASE, PUTATIVE (AFU_ORTHOLOGUE AFUA_5G12870)-RELATED"/>
    <property type="match status" value="1"/>
</dbReference>
<protein>
    <submittedName>
        <fullName evidence="6">Similar to Uncharacterized kinase C1B1.02c acc. no. O13863</fullName>
    </submittedName>
</protein>
<keyword evidence="4" id="KW-0521">NADP</keyword>
<dbReference type="HAMAP" id="MF_00361">
    <property type="entry name" value="NAD_kinase"/>
    <property type="match status" value="1"/>
</dbReference>
<dbReference type="Pfam" id="PF20143">
    <property type="entry name" value="NAD_kinase_C"/>
    <property type="match status" value="1"/>
</dbReference>
<proteinExistence type="inferred from homology"/>
<dbReference type="InterPro" id="IPR017437">
    <property type="entry name" value="ATP-NAD_kinase_PpnK-typ_C"/>
</dbReference>
<dbReference type="AlphaFoldDB" id="U4L9I6"/>
<dbReference type="Gene3D" id="3.40.50.10330">
    <property type="entry name" value="Probable inorganic polyphosphate/atp-NAD kinase, domain 1"/>
    <property type="match status" value="1"/>
</dbReference>
<evidence type="ECO:0000256" key="1">
    <source>
        <dbReference type="ARBA" id="ARBA00010995"/>
    </source>
</evidence>
<dbReference type="Pfam" id="PF01513">
    <property type="entry name" value="NAD_kinase"/>
    <property type="match status" value="1"/>
</dbReference>
<dbReference type="GO" id="GO:0003951">
    <property type="term" value="F:NAD+ kinase activity"/>
    <property type="evidence" value="ECO:0007669"/>
    <property type="project" value="InterPro"/>
</dbReference>
<keyword evidence="5" id="KW-0520">NAD</keyword>
<dbReference type="OrthoDB" id="24581at2759"/>
<sequence length="493" mass="54995">MTTPNPSNQTAGPAHSVHFESEEDICDGVDGIREADCEACEVDGTETEETTNDSSDADHFIQVRFDPHLDSIRRRKSSLHDENCENNMRAGSAFLHKILGNWEHVFDAADLVDGVEGCNLKKMTRNQLHDMVLGLREMGRKYSNVQLHMKVKDVFILTKPWDQSLVTQTREISKWLLENGYNVYIEDSFKCKPQFGADALFRELEITPGKKAGNLGYWTPKMCTTKPGGFDFVITLGGDGTVLYASWLFQKVVPPVLSFALGSLGFLTKHDFCSFRPTLESMFGESGVTVGLRLRFEGTIMRSLNRGDRSRDLQKELLNPEAEEESTHRPSSHGTKVVLNEIVVDRGPNPTMATTELYANDDFLTHIAADGVCVATPTGSTAYSLAAGGGLCHPALPGMLVTVICAHSLTFRPLILPDSMVLRIGVPYNARTTSWVSFDGRERCELHQGDYVTIVASQYPLPTVQYRMDNKDWFDSIKRTMNWGDRSAQQKPQ</sequence>
<dbReference type="SUPFAM" id="SSF111331">
    <property type="entry name" value="NAD kinase/diacylglycerol kinase-like"/>
    <property type="match status" value="1"/>
</dbReference>
<dbReference type="GO" id="GO:0006741">
    <property type="term" value="P:NADP+ biosynthetic process"/>
    <property type="evidence" value="ECO:0007669"/>
    <property type="project" value="InterPro"/>
</dbReference>
<keyword evidence="2" id="KW-0808">Transferase</keyword>
<dbReference type="STRING" id="1076935.U4L9I6"/>
<dbReference type="eggNOG" id="KOG2178">
    <property type="taxonomic scope" value="Eukaryota"/>
</dbReference>
<comment type="similarity">
    <text evidence="1">Belongs to the NAD kinase family.</text>
</comment>
<name>U4L9I6_PYROM</name>
<dbReference type="InterPro" id="IPR016064">
    <property type="entry name" value="NAD/diacylglycerol_kinase_sf"/>
</dbReference>
<evidence type="ECO:0000256" key="4">
    <source>
        <dbReference type="ARBA" id="ARBA00022857"/>
    </source>
</evidence>
<dbReference type="InterPro" id="IPR017438">
    <property type="entry name" value="ATP-NAD_kinase_N"/>
</dbReference>